<dbReference type="InterPro" id="IPR029025">
    <property type="entry name" value="T3SS_substrate_exporter_C"/>
</dbReference>
<dbReference type="AlphaFoldDB" id="S9RVJ9"/>
<dbReference type="GO" id="GO:0009306">
    <property type="term" value="P:protein secretion"/>
    <property type="evidence" value="ECO:0007669"/>
    <property type="project" value="InterPro"/>
</dbReference>
<keyword evidence="4" id="KW-0966">Cell projection</keyword>
<comment type="caution">
    <text evidence="4">The sequence shown here is derived from an EMBL/GenBank/DDBJ whole genome shotgun (WGS) entry which is preliminary data.</text>
</comment>
<keyword evidence="3" id="KW-1133">Transmembrane helix</keyword>
<dbReference type="Proteomes" id="UP000015347">
    <property type="component" value="Unassembled WGS sequence"/>
</dbReference>
<keyword evidence="3" id="KW-0472">Membrane</keyword>
<feature type="transmembrane region" description="Helical" evidence="3">
    <location>
        <begin position="155"/>
        <end position="176"/>
    </location>
</feature>
<feature type="transmembrane region" description="Helical" evidence="3">
    <location>
        <begin position="196"/>
        <end position="216"/>
    </location>
</feature>
<sequence length="372" mass="40784">MSDEDKSQKTEEPTPKKLNDQRKKGNVPSSKETGNAMSIFILMIIVVYSIPAGIGPLRDALAGVFDIAGTAEIGTRQQGVADIGKVFGSLMDKVIAIIGPIFVLMAFAAIFGTIVQGETVVAVERLKPKASNISPASGLKKIFGADNFVEFLKSLLKVGTIATIAYLIISDAIMSIAQTRGFVPEVVLAFAGDRIALMLVIVSALLAPVAVADIIWKRQQWIKKNKMSMKEIRDEHKDMEGDPHMKSKRDEKRREMSKKRMKEAVPTATVVLTNPTHYAVALKYDMATDPVPTCVFKGTDIMAGKIRELAREHEIPIVENRPLARSLYASVDIDGEVPADHWQAVAEIVAYVMDLKKNIRRRPPEGSELCDG</sequence>
<gene>
    <name evidence="4" type="ORF">Salmuc_03326</name>
</gene>
<dbReference type="PANTHER" id="PTHR30531">
    <property type="entry name" value="FLAGELLAR BIOSYNTHETIC PROTEIN FLHB"/>
    <property type="match status" value="1"/>
</dbReference>
<evidence type="ECO:0000313" key="4">
    <source>
        <dbReference type="EMBL" id="EPX78004.1"/>
    </source>
</evidence>
<dbReference type="eggNOG" id="COG1377">
    <property type="taxonomic scope" value="Bacteria"/>
</dbReference>
<dbReference type="SUPFAM" id="SSF160544">
    <property type="entry name" value="EscU C-terminal domain-like"/>
    <property type="match status" value="1"/>
</dbReference>
<reference evidence="5" key="1">
    <citation type="journal article" date="2014" name="Stand. Genomic Sci.">
        <title>Genome sequence of the exopolysaccharide-producing Salipiger mucosus type strain (DSM 16094(T)), a moderately halophilic member of the Roseobacter clade.</title>
        <authorList>
            <person name="Riedel T."/>
            <person name="Spring S."/>
            <person name="Fiebig A."/>
            <person name="Petersen J."/>
            <person name="Kyrpides N.C."/>
            <person name="Goker M."/>
            <person name="Klenk H.P."/>
        </authorList>
    </citation>
    <scope>NUCLEOTIDE SEQUENCE [LARGE SCALE GENOMIC DNA]</scope>
    <source>
        <strain evidence="5">DSM 16094</strain>
    </source>
</reference>
<dbReference type="Pfam" id="PF01312">
    <property type="entry name" value="Bac_export_2"/>
    <property type="match status" value="1"/>
</dbReference>
<dbReference type="GO" id="GO:0005886">
    <property type="term" value="C:plasma membrane"/>
    <property type="evidence" value="ECO:0007669"/>
    <property type="project" value="TreeGrafter"/>
</dbReference>
<dbReference type="STRING" id="1123237.Salmuc_03326"/>
<feature type="compositionally biased region" description="Basic and acidic residues" evidence="2">
    <location>
        <begin position="1"/>
        <end position="23"/>
    </location>
</feature>
<keyword evidence="5" id="KW-1185">Reference proteome</keyword>
<comment type="similarity">
    <text evidence="1">Belongs to the type III secretion exporter family.</text>
</comment>
<evidence type="ECO:0000256" key="3">
    <source>
        <dbReference type="SAM" id="Phobius"/>
    </source>
</evidence>
<dbReference type="Gene3D" id="3.40.1690.10">
    <property type="entry name" value="secretion proteins EscU"/>
    <property type="match status" value="1"/>
</dbReference>
<dbReference type="HOGENOM" id="CLU_041013_1_2_5"/>
<evidence type="ECO:0000313" key="5">
    <source>
        <dbReference type="Proteomes" id="UP000015347"/>
    </source>
</evidence>
<protein>
    <submittedName>
        <fullName evidence="4">Flagellar biosynthesis protein FlhB</fullName>
    </submittedName>
</protein>
<keyword evidence="4" id="KW-0969">Cilium</keyword>
<dbReference type="EMBL" id="APVH01000042">
    <property type="protein sequence ID" value="EPX78004.1"/>
    <property type="molecule type" value="Genomic_DNA"/>
</dbReference>
<name>S9RVJ9_9RHOB</name>
<dbReference type="PANTHER" id="PTHR30531:SF12">
    <property type="entry name" value="FLAGELLAR BIOSYNTHETIC PROTEIN FLHB"/>
    <property type="match status" value="1"/>
</dbReference>
<dbReference type="RefSeq" id="WP_020040049.1">
    <property type="nucleotide sequence ID" value="NZ_KE557281.1"/>
</dbReference>
<feature type="transmembrane region" description="Helical" evidence="3">
    <location>
        <begin position="33"/>
        <end position="54"/>
    </location>
</feature>
<keyword evidence="4" id="KW-0282">Flagellum</keyword>
<keyword evidence="3" id="KW-0812">Transmembrane</keyword>
<accession>S9RVJ9</accession>
<evidence type="ECO:0000256" key="1">
    <source>
        <dbReference type="ARBA" id="ARBA00010690"/>
    </source>
</evidence>
<feature type="transmembrane region" description="Helical" evidence="3">
    <location>
        <begin position="94"/>
        <end position="115"/>
    </location>
</feature>
<proteinExistence type="inferred from homology"/>
<feature type="region of interest" description="Disordered" evidence="2">
    <location>
        <begin position="1"/>
        <end position="31"/>
    </location>
</feature>
<dbReference type="OrthoDB" id="9807950at2"/>
<evidence type="ECO:0000256" key="2">
    <source>
        <dbReference type="SAM" id="MobiDB-lite"/>
    </source>
</evidence>
<organism evidence="4 5">
    <name type="scientific">Salipiger mucosus DSM 16094</name>
    <dbReference type="NCBI Taxonomy" id="1123237"/>
    <lineage>
        <taxon>Bacteria</taxon>
        <taxon>Pseudomonadati</taxon>
        <taxon>Pseudomonadota</taxon>
        <taxon>Alphaproteobacteria</taxon>
        <taxon>Rhodobacterales</taxon>
        <taxon>Roseobacteraceae</taxon>
        <taxon>Salipiger</taxon>
    </lineage>
</organism>
<dbReference type="PRINTS" id="PR00950">
    <property type="entry name" value="TYPE3IMSPROT"/>
</dbReference>
<dbReference type="InterPro" id="IPR006135">
    <property type="entry name" value="T3SS_substrate_exporter"/>
</dbReference>